<dbReference type="InterPro" id="IPR011856">
    <property type="entry name" value="tRNA_endonuc-like_dom_sf"/>
</dbReference>
<comment type="caution">
    <text evidence="4">The sequence shown here is derived from an EMBL/GenBank/DDBJ whole genome shotgun (WGS) entry which is preliminary data.</text>
</comment>
<reference evidence="4 5" key="1">
    <citation type="submission" date="2024-03" db="EMBL/GenBank/DDBJ databases">
        <title>The Acrasis kona genome and developmental transcriptomes reveal deep origins of eukaryotic multicellular pathways.</title>
        <authorList>
            <person name="Sheikh S."/>
            <person name="Fu C.-J."/>
            <person name="Brown M.W."/>
            <person name="Baldauf S.L."/>
        </authorList>
    </citation>
    <scope>NUCLEOTIDE SEQUENCE [LARGE SCALE GENOMIC DNA]</scope>
    <source>
        <strain evidence="4 5">ATCC MYA-3509</strain>
    </source>
</reference>
<protein>
    <recommendedName>
        <fullName evidence="3">Restriction endonuclease type IV Mrr domain-containing protein</fullName>
    </recommendedName>
</protein>
<dbReference type="SUPFAM" id="SSF52980">
    <property type="entry name" value="Restriction endonuclease-like"/>
    <property type="match status" value="1"/>
</dbReference>
<evidence type="ECO:0000256" key="1">
    <source>
        <dbReference type="ARBA" id="ARBA00004173"/>
    </source>
</evidence>
<keyword evidence="2" id="KW-0496">Mitochondrion</keyword>
<dbReference type="GO" id="GO:0004519">
    <property type="term" value="F:endonuclease activity"/>
    <property type="evidence" value="ECO:0007669"/>
    <property type="project" value="InterPro"/>
</dbReference>
<comment type="subcellular location">
    <subcellularLocation>
        <location evidence="1">Mitochondrion</location>
    </subcellularLocation>
</comment>
<dbReference type="Gene3D" id="3.40.1350.10">
    <property type="match status" value="1"/>
</dbReference>
<dbReference type="InterPro" id="IPR018828">
    <property type="entry name" value="RRG7"/>
</dbReference>
<evidence type="ECO:0000256" key="2">
    <source>
        <dbReference type="ARBA" id="ARBA00023128"/>
    </source>
</evidence>
<organism evidence="4 5">
    <name type="scientific">Acrasis kona</name>
    <dbReference type="NCBI Taxonomy" id="1008807"/>
    <lineage>
        <taxon>Eukaryota</taxon>
        <taxon>Discoba</taxon>
        <taxon>Heterolobosea</taxon>
        <taxon>Tetramitia</taxon>
        <taxon>Eutetramitia</taxon>
        <taxon>Acrasidae</taxon>
        <taxon>Acrasis</taxon>
    </lineage>
</organism>
<dbReference type="EMBL" id="JAOPGA020001197">
    <property type="protein sequence ID" value="KAL0486030.1"/>
    <property type="molecule type" value="Genomic_DNA"/>
</dbReference>
<dbReference type="GO" id="GO:0006281">
    <property type="term" value="P:DNA repair"/>
    <property type="evidence" value="ECO:0007669"/>
    <property type="project" value="UniProtKB-ARBA"/>
</dbReference>
<proteinExistence type="predicted"/>
<accession>A0AAW2ZAT0</accession>
<dbReference type="GO" id="GO:0009307">
    <property type="term" value="P:DNA restriction-modification system"/>
    <property type="evidence" value="ECO:0007669"/>
    <property type="project" value="InterPro"/>
</dbReference>
<dbReference type="InterPro" id="IPR011335">
    <property type="entry name" value="Restrct_endonuc-II-like"/>
</dbReference>
<name>A0AAW2ZAT0_9EUKA</name>
<evidence type="ECO:0000259" key="3">
    <source>
        <dbReference type="Pfam" id="PF04471"/>
    </source>
</evidence>
<keyword evidence="5" id="KW-1185">Reference proteome</keyword>
<dbReference type="GO" id="GO:0005739">
    <property type="term" value="C:mitochondrion"/>
    <property type="evidence" value="ECO:0007669"/>
    <property type="project" value="UniProtKB-SubCell"/>
</dbReference>
<dbReference type="GO" id="GO:0003677">
    <property type="term" value="F:DNA binding"/>
    <property type="evidence" value="ECO:0007669"/>
    <property type="project" value="InterPro"/>
</dbReference>
<dbReference type="InterPro" id="IPR007560">
    <property type="entry name" value="Restrct_endonuc_IV_Mrr"/>
</dbReference>
<dbReference type="Proteomes" id="UP001431209">
    <property type="component" value="Unassembled WGS sequence"/>
</dbReference>
<dbReference type="PANTHER" id="PTHR28133:SF1">
    <property type="entry name" value="REQUIRED FOR RESPIRATORY GROWTH PROTEIN 7, MITOCHONDRIAL"/>
    <property type="match status" value="1"/>
</dbReference>
<evidence type="ECO:0000313" key="5">
    <source>
        <dbReference type="Proteomes" id="UP001431209"/>
    </source>
</evidence>
<evidence type="ECO:0000313" key="4">
    <source>
        <dbReference type="EMBL" id="KAL0486030.1"/>
    </source>
</evidence>
<dbReference type="AlphaFoldDB" id="A0AAW2ZAT0"/>
<dbReference type="PANTHER" id="PTHR28133">
    <property type="entry name" value="REQUIRED FOR RESPIRATORY GROWTH PROTEIN 7, MITOCHONDRIAL"/>
    <property type="match status" value="1"/>
</dbReference>
<sequence>MRRFVTHIKTYPRPLFRSYTIQNATSEALSPQKQGFLYEEESINVLNNKYSFNVAKVDLVGASGDRGIDFKGVFQTDRMVPVIGQCKREKKPVSIKIVRELEGTLSQYAPVDVFTGVLVSFSGFSKQAKRHASQSNYPLILTVMRDDALIDWILNEKSRQAVGPNLFTAVQRSTNDMKKLLFLLQKDDKYEPLVSTDVNNKEL</sequence>
<gene>
    <name evidence="4" type="ORF">AKO1_012286</name>
</gene>
<dbReference type="Pfam" id="PF04471">
    <property type="entry name" value="Mrr_cat"/>
    <property type="match status" value="1"/>
</dbReference>
<feature type="domain" description="Restriction endonuclease type IV Mrr" evidence="3">
    <location>
        <begin position="53"/>
        <end position="152"/>
    </location>
</feature>